<proteinExistence type="predicted"/>
<gene>
    <name evidence="1" type="ORF">HELGO_WM38172</name>
</gene>
<name>A0A6S6SJU8_9BACT</name>
<dbReference type="AlphaFoldDB" id="A0A6S6SJU8"/>
<organism evidence="1">
    <name type="scientific">uncultured Campylobacterales bacterium</name>
    <dbReference type="NCBI Taxonomy" id="352960"/>
    <lineage>
        <taxon>Bacteria</taxon>
        <taxon>Pseudomonadati</taxon>
        <taxon>Campylobacterota</taxon>
        <taxon>Epsilonproteobacteria</taxon>
        <taxon>Campylobacterales</taxon>
        <taxon>environmental samples</taxon>
    </lineage>
</organism>
<protein>
    <submittedName>
        <fullName evidence="1">Uncharacterized protein</fullName>
    </submittedName>
</protein>
<accession>A0A6S6SJU8</accession>
<reference evidence="1" key="1">
    <citation type="submission" date="2020-01" db="EMBL/GenBank/DDBJ databases">
        <authorList>
            <person name="Meier V. D."/>
            <person name="Meier V D."/>
        </authorList>
    </citation>
    <scope>NUCLEOTIDE SEQUENCE</scope>
    <source>
        <strain evidence="1">HLG_WM_MAG_12</strain>
    </source>
</reference>
<evidence type="ECO:0000313" key="1">
    <source>
        <dbReference type="EMBL" id="CAA6807608.1"/>
    </source>
</evidence>
<sequence length="78" mass="9162">MTGEERMIFETLYSKYNKLLLSKKECSSEINRSCSSLDRDRKCAIGMQYIKESNGNVYYPLTEIVNFIFSSQIKTFRL</sequence>
<dbReference type="EMBL" id="CACVAW010000027">
    <property type="protein sequence ID" value="CAA6807608.1"/>
    <property type="molecule type" value="Genomic_DNA"/>
</dbReference>